<keyword evidence="7" id="KW-0862">Zinc</keyword>
<dbReference type="OrthoDB" id="10009520at2759"/>
<gene>
    <name evidence="13" type="ORF">BDW02DRAFT_543282</name>
</gene>
<dbReference type="Pfam" id="PF13445">
    <property type="entry name" value="zf-RING_UBOX"/>
    <property type="match status" value="1"/>
</dbReference>
<proteinExistence type="predicted"/>
<dbReference type="SUPFAM" id="SSF54928">
    <property type="entry name" value="RNA-binding domain, RBD"/>
    <property type="match status" value="1"/>
</dbReference>
<dbReference type="Gene3D" id="1.20.120.1750">
    <property type="match status" value="1"/>
</dbReference>
<protein>
    <recommendedName>
        <fullName evidence="15">RING-type domain-containing protein</fullName>
    </recommendedName>
</protein>
<dbReference type="PROSITE" id="PS00028">
    <property type="entry name" value="ZINC_FINGER_C2H2_1"/>
    <property type="match status" value="1"/>
</dbReference>
<dbReference type="InterPro" id="IPR013083">
    <property type="entry name" value="Znf_RING/FYVE/PHD"/>
</dbReference>
<dbReference type="InterPro" id="IPR001841">
    <property type="entry name" value="Znf_RING"/>
</dbReference>
<dbReference type="PANTHER" id="PTHR22770:SF13">
    <property type="entry name" value="RING-TYPE DOMAIN-CONTAINING PROTEIN"/>
    <property type="match status" value="1"/>
</dbReference>
<dbReference type="Pfam" id="PF22191">
    <property type="entry name" value="IBR_1"/>
    <property type="match status" value="1"/>
</dbReference>
<dbReference type="Pfam" id="PF01485">
    <property type="entry name" value="IBR"/>
    <property type="match status" value="1"/>
</dbReference>
<dbReference type="Gene3D" id="3.30.70.330">
    <property type="match status" value="1"/>
</dbReference>
<dbReference type="GO" id="GO:0003723">
    <property type="term" value="F:RNA binding"/>
    <property type="evidence" value="ECO:0007669"/>
    <property type="project" value="UniProtKB-UniRule"/>
</dbReference>
<dbReference type="PROSITE" id="PS50102">
    <property type="entry name" value="RRM"/>
    <property type="match status" value="1"/>
</dbReference>
<evidence type="ECO:0000313" key="14">
    <source>
        <dbReference type="Proteomes" id="UP000800040"/>
    </source>
</evidence>
<dbReference type="EMBL" id="ML975258">
    <property type="protein sequence ID" value="KAF1837765.1"/>
    <property type="molecule type" value="Genomic_DNA"/>
</dbReference>
<keyword evidence="14" id="KW-1185">Reference proteome</keyword>
<dbReference type="InterPro" id="IPR017907">
    <property type="entry name" value="Znf_RING_CS"/>
</dbReference>
<evidence type="ECO:0000259" key="11">
    <source>
        <dbReference type="PROSITE" id="PS50102"/>
    </source>
</evidence>
<sequence length="633" mass="69291">MKSAHVKIADGGRARKIVSNNGNNIKVHGASVTVRIVQLGESDLGSNRLQLSTVACSWHEPSNTALLKYSTFQQATLALLNWDRDARELHGRQLTATRRDSTLYVPNLNSQTTCRDLYKHFHPSPTKVTLGRISHCKSAAEMCNHVKTLLEGCGKLVDWSTSTKAGSANVKAFGTFSNPEAASRAVEELKGASIDSESNDKLHIDHIISVKLPVSQRVLRVIKPQIQKLGETARSTRSVSVKVYDNPSKAYTQIRVSGCNKASVAQVKLQVESLLSGNIATNGTQALTESFFFQKTSLPFLEHISDIHRVLIIADQGRSVLRMYGDPQDVRTAQEALLCKAKELSHGSKAIILDPAAFSAAMQGGFQRIIDALGMEKIKLEIAAGQRKILVNGSDQDVSKAKDVLQAYRDGSINLSTSHSVGEDEGSQCSVCLTPAEDPITTECGHMYCKLCLIAQTSWTPEFPIRCLGLASNCNKPLPLQDLRNVLPTSDYDLLLTSALTKHIRTHPADFQYCPTPDCNRFYRTSPPPTEPVVFNCDRCLSSTCTACHSSPHEGQTCAQAQAGTEDFAKWKRENDARDCPSCSMPIEKSAGCNHVECAACGTHMCWRCMRVFESGRAVYGHMTQAHNGDWGL</sequence>
<keyword evidence="2" id="KW-0808">Transferase</keyword>
<dbReference type="PANTHER" id="PTHR22770">
    <property type="entry name" value="UBIQUITIN CONJUGATING ENZYME 7 INTERACTING PROTEIN-RELATED"/>
    <property type="match status" value="1"/>
</dbReference>
<dbReference type="AlphaFoldDB" id="A0A6A5KHJ9"/>
<comment type="pathway">
    <text evidence="1">Protein modification; protein ubiquitination.</text>
</comment>
<dbReference type="InterPro" id="IPR051628">
    <property type="entry name" value="LUBAC_E3_Ligases"/>
</dbReference>
<evidence type="ECO:0000256" key="1">
    <source>
        <dbReference type="ARBA" id="ARBA00004906"/>
    </source>
</evidence>
<dbReference type="GO" id="GO:0004842">
    <property type="term" value="F:ubiquitin-protein transferase activity"/>
    <property type="evidence" value="ECO:0007669"/>
    <property type="project" value="TreeGrafter"/>
</dbReference>
<dbReference type="Proteomes" id="UP000800040">
    <property type="component" value="Unassembled WGS sequence"/>
</dbReference>
<evidence type="ECO:0000256" key="9">
    <source>
        <dbReference type="PROSITE-ProRule" id="PRU00176"/>
    </source>
</evidence>
<dbReference type="GO" id="GO:0043161">
    <property type="term" value="P:proteasome-mediated ubiquitin-dependent protein catabolic process"/>
    <property type="evidence" value="ECO:0007669"/>
    <property type="project" value="TreeGrafter"/>
</dbReference>
<feature type="domain" description="RRM" evidence="11">
    <location>
        <begin position="101"/>
        <end position="209"/>
    </location>
</feature>
<dbReference type="CDD" id="cd20335">
    <property type="entry name" value="BRcat_RBR"/>
    <property type="match status" value="1"/>
</dbReference>
<dbReference type="InterPro" id="IPR012677">
    <property type="entry name" value="Nucleotide-bd_a/b_plait_sf"/>
</dbReference>
<evidence type="ECO:0000259" key="10">
    <source>
        <dbReference type="PROSITE" id="PS50089"/>
    </source>
</evidence>
<dbReference type="InterPro" id="IPR000504">
    <property type="entry name" value="RRM_dom"/>
</dbReference>
<dbReference type="InterPro" id="IPR002867">
    <property type="entry name" value="IBR_dom"/>
</dbReference>
<evidence type="ECO:0000256" key="8">
    <source>
        <dbReference type="PROSITE-ProRule" id="PRU00175"/>
    </source>
</evidence>
<evidence type="ECO:0000313" key="13">
    <source>
        <dbReference type="EMBL" id="KAF1837765.1"/>
    </source>
</evidence>
<keyword evidence="4" id="KW-0677">Repeat</keyword>
<dbReference type="PROSITE" id="PS51873">
    <property type="entry name" value="TRIAD"/>
    <property type="match status" value="1"/>
</dbReference>
<feature type="domain" description="RING-type" evidence="10">
    <location>
        <begin position="429"/>
        <end position="467"/>
    </location>
</feature>
<dbReference type="GO" id="GO:0008270">
    <property type="term" value="F:zinc ion binding"/>
    <property type="evidence" value="ECO:0007669"/>
    <property type="project" value="UniProtKB-KW"/>
</dbReference>
<feature type="domain" description="RING-type" evidence="12">
    <location>
        <begin position="425"/>
        <end position="631"/>
    </location>
</feature>
<dbReference type="InterPro" id="IPR044066">
    <property type="entry name" value="TRIAD_supradom"/>
</dbReference>
<organism evidence="13 14">
    <name type="scientific">Decorospora gaudefroyi</name>
    <dbReference type="NCBI Taxonomy" id="184978"/>
    <lineage>
        <taxon>Eukaryota</taxon>
        <taxon>Fungi</taxon>
        <taxon>Dikarya</taxon>
        <taxon>Ascomycota</taxon>
        <taxon>Pezizomycotina</taxon>
        <taxon>Dothideomycetes</taxon>
        <taxon>Pleosporomycetidae</taxon>
        <taxon>Pleosporales</taxon>
        <taxon>Pleosporineae</taxon>
        <taxon>Pleosporaceae</taxon>
        <taxon>Decorospora</taxon>
    </lineage>
</organism>
<evidence type="ECO:0000256" key="3">
    <source>
        <dbReference type="ARBA" id="ARBA00022723"/>
    </source>
</evidence>
<evidence type="ECO:0008006" key="15">
    <source>
        <dbReference type="Google" id="ProtNLM"/>
    </source>
</evidence>
<dbReference type="CDD" id="cd22585">
    <property type="entry name" value="Rcat_RBR_DEAH12-like"/>
    <property type="match status" value="1"/>
</dbReference>
<accession>A0A6A5KHJ9</accession>
<reference evidence="13" key="1">
    <citation type="submission" date="2020-01" db="EMBL/GenBank/DDBJ databases">
        <authorList>
            <consortium name="DOE Joint Genome Institute"/>
            <person name="Haridas S."/>
            <person name="Albert R."/>
            <person name="Binder M."/>
            <person name="Bloem J."/>
            <person name="Labutti K."/>
            <person name="Salamov A."/>
            <person name="Andreopoulos B."/>
            <person name="Baker S.E."/>
            <person name="Barry K."/>
            <person name="Bills G."/>
            <person name="Bluhm B.H."/>
            <person name="Cannon C."/>
            <person name="Castanera R."/>
            <person name="Culley D.E."/>
            <person name="Daum C."/>
            <person name="Ezra D."/>
            <person name="Gonzalez J.B."/>
            <person name="Henrissat B."/>
            <person name="Kuo A."/>
            <person name="Liang C."/>
            <person name="Lipzen A."/>
            <person name="Lutzoni F."/>
            <person name="Magnuson J."/>
            <person name="Mondo S."/>
            <person name="Nolan M."/>
            <person name="Ohm R."/>
            <person name="Pangilinan J."/>
            <person name="Park H.-J."/>
            <person name="Ramirez L."/>
            <person name="Alfaro M."/>
            <person name="Sun H."/>
            <person name="Tritt A."/>
            <person name="Yoshinaga Y."/>
            <person name="Zwiers L.-H."/>
            <person name="Turgeon B.G."/>
            <person name="Goodwin S.B."/>
            <person name="Spatafora J.W."/>
            <person name="Crous P.W."/>
            <person name="Grigoriev I.V."/>
        </authorList>
    </citation>
    <scope>NUCLEOTIDE SEQUENCE</scope>
    <source>
        <strain evidence="13">P77</strain>
    </source>
</reference>
<dbReference type="PROSITE" id="PS00518">
    <property type="entry name" value="ZF_RING_1"/>
    <property type="match status" value="1"/>
</dbReference>
<dbReference type="GO" id="GO:0097039">
    <property type="term" value="P:protein linear polyubiquitination"/>
    <property type="evidence" value="ECO:0007669"/>
    <property type="project" value="TreeGrafter"/>
</dbReference>
<keyword evidence="6" id="KW-0833">Ubl conjugation pathway</keyword>
<dbReference type="InterPro" id="IPR035979">
    <property type="entry name" value="RBD_domain_sf"/>
</dbReference>
<dbReference type="GO" id="GO:0000151">
    <property type="term" value="C:ubiquitin ligase complex"/>
    <property type="evidence" value="ECO:0007669"/>
    <property type="project" value="TreeGrafter"/>
</dbReference>
<evidence type="ECO:0000256" key="4">
    <source>
        <dbReference type="ARBA" id="ARBA00022737"/>
    </source>
</evidence>
<dbReference type="SUPFAM" id="SSF57850">
    <property type="entry name" value="RING/U-box"/>
    <property type="match status" value="2"/>
</dbReference>
<dbReference type="SMART" id="SM00647">
    <property type="entry name" value="IBR"/>
    <property type="match status" value="2"/>
</dbReference>
<dbReference type="InterPro" id="IPR027370">
    <property type="entry name" value="Znf-RING_euk"/>
</dbReference>
<keyword evidence="5 8" id="KW-0863">Zinc-finger</keyword>
<evidence type="ECO:0000259" key="12">
    <source>
        <dbReference type="PROSITE" id="PS51873"/>
    </source>
</evidence>
<keyword evidence="9" id="KW-0694">RNA-binding</keyword>
<dbReference type="PROSITE" id="PS50089">
    <property type="entry name" value="ZF_RING_2"/>
    <property type="match status" value="1"/>
</dbReference>
<evidence type="ECO:0000256" key="2">
    <source>
        <dbReference type="ARBA" id="ARBA00022679"/>
    </source>
</evidence>
<keyword evidence="3" id="KW-0479">Metal-binding</keyword>
<dbReference type="GO" id="GO:0043130">
    <property type="term" value="F:ubiquitin binding"/>
    <property type="evidence" value="ECO:0007669"/>
    <property type="project" value="TreeGrafter"/>
</dbReference>
<evidence type="ECO:0000256" key="6">
    <source>
        <dbReference type="ARBA" id="ARBA00022786"/>
    </source>
</evidence>
<evidence type="ECO:0000256" key="5">
    <source>
        <dbReference type="ARBA" id="ARBA00022771"/>
    </source>
</evidence>
<dbReference type="InterPro" id="IPR013087">
    <property type="entry name" value="Znf_C2H2_type"/>
</dbReference>
<evidence type="ECO:0000256" key="7">
    <source>
        <dbReference type="ARBA" id="ARBA00022833"/>
    </source>
</evidence>
<dbReference type="Gene3D" id="3.30.40.10">
    <property type="entry name" value="Zinc/RING finger domain, C3HC4 (zinc finger)"/>
    <property type="match status" value="1"/>
</dbReference>
<name>A0A6A5KHJ9_9PLEO</name>